<feature type="transmembrane region" description="Helical" evidence="7">
    <location>
        <begin position="298"/>
        <end position="315"/>
    </location>
</feature>
<evidence type="ECO:0000256" key="5">
    <source>
        <dbReference type="ARBA" id="ARBA00022989"/>
    </source>
</evidence>
<evidence type="ECO:0000256" key="3">
    <source>
        <dbReference type="ARBA" id="ARBA00022475"/>
    </source>
</evidence>
<keyword evidence="5 7" id="KW-1133">Transmembrane helix</keyword>
<dbReference type="Pfam" id="PF03601">
    <property type="entry name" value="Cons_hypoth698"/>
    <property type="match status" value="1"/>
</dbReference>
<evidence type="ECO:0000256" key="1">
    <source>
        <dbReference type="ARBA" id="ARBA00004651"/>
    </source>
</evidence>
<feature type="transmembrane region" description="Helical" evidence="7">
    <location>
        <begin position="35"/>
        <end position="55"/>
    </location>
</feature>
<feature type="transmembrane region" description="Helical" evidence="7">
    <location>
        <begin position="327"/>
        <end position="347"/>
    </location>
</feature>
<dbReference type="RefSeq" id="WP_281093251.1">
    <property type="nucleotide sequence ID" value="NZ_JARYZI010000002.1"/>
</dbReference>
<dbReference type="PANTHER" id="PTHR30106:SF1">
    <property type="entry name" value="UPF0324 MEMBRANE PROTEIN FN0533"/>
    <property type="match status" value="1"/>
</dbReference>
<keyword evidence="6 7" id="KW-0472">Membrane</keyword>
<gene>
    <name evidence="8" type="ORF">QE109_04715</name>
</gene>
<feature type="transmembrane region" description="Helical" evidence="7">
    <location>
        <begin position="129"/>
        <end position="150"/>
    </location>
</feature>
<comment type="similarity">
    <text evidence="2">Belongs to the UPF0324 family.</text>
</comment>
<proteinExistence type="inferred from homology"/>
<feature type="transmembrane region" description="Helical" evidence="7">
    <location>
        <begin position="12"/>
        <end position="29"/>
    </location>
</feature>
<comment type="caution">
    <text evidence="8">The sequence shown here is derived from an EMBL/GenBank/DDBJ whole genome shotgun (WGS) entry which is preliminary data.</text>
</comment>
<evidence type="ECO:0000256" key="4">
    <source>
        <dbReference type="ARBA" id="ARBA00022692"/>
    </source>
</evidence>
<feature type="transmembrane region" description="Helical" evidence="7">
    <location>
        <begin position="266"/>
        <end position="286"/>
    </location>
</feature>
<dbReference type="PANTHER" id="PTHR30106">
    <property type="entry name" value="INNER MEMBRANE PROTEIN YEIH-RELATED"/>
    <property type="match status" value="1"/>
</dbReference>
<dbReference type="Proteomes" id="UP001158045">
    <property type="component" value="Unassembled WGS sequence"/>
</dbReference>
<feature type="transmembrane region" description="Helical" evidence="7">
    <location>
        <begin position="189"/>
        <end position="210"/>
    </location>
</feature>
<evidence type="ECO:0000313" key="8">
    <source>
        <dbReference type="EMBL" id="MDH8677436.1"/>
    </source>
</evidence>
<accession>A0ABT6NAJ6</accession>
<feature type="transmembrane region" description="Helical" evidence="7">
    <location>
        <begin position="99"/>
        <end position="117"/>
    </location>
</feature>
<dbReference type="EMBL" id="JARYZI010000002">
    <property type="protein sequence ID" value="MDH8677436.1"/>
    <property type="molecule type" value="Genomic_DNA"/>
</dbReference>
<evidence type="ECO:0000256" key="7">
    <source>
        <dbReference type="SAM" id="Phobius"/>
    </source>
</evidence>
<feature type="transmembrane region" description="Helical" evidence="7">
    <location>
        <begin position="75"/>
        <end position="93"/>
    </location>
</feature>
<keyword evidence="3" id="KW-1003">Cell membrane</keyword>
<dbReference type="InterPro" id="IPR018383">
    <property type="entry name" value="UPF0324_pro"/>
</dbReference>
<keyword evidence="4 7" id="KW-0812">Transmembrane</keyword>
<protein>
    <submittedName>
        <fullName evidence="8">YeiH family protein</fullName>
    </submittedName>
</protein>
<name>A0ABT6NAJ6_9FIRM</name>
<organism evidence="8 9">
    <name type="scientific">Fusibacter bizertensis</name>
    <dbReference type="NCBI Taxonomy" id="1488331"/>
    <lineage>
        <taxon>Bacteria</taxon>
        <taxon>Bacillati</taxon>
        <taxon>Bacillota</taxon>
        <taxon>Clostridia</taxon>
        <taxon>Eubacteriales</taxon>
        <taxon>Eubacteriales Family XII. Incertae Sedis</taxon>
        <taxon>Fusibacter</taxon>
    </lineage>
</organism>
<evidence type="ECO:0000313" key="9">
    <source>
        <dbReference type="Proteomes" id="UP001158045"/>
    </source>
</evidence>
<evidence type="ECO:0000256" key="6">
    <source>
        <dbReference type="ARBA" id="ARBA00023136"/>
    </source>
</evidence>
<feature type="transmembrane region" description="Helical" evidence="7">
    <location>
        <begin position="156"/>
        <end position="177"/>
    </location>
</feature>
<reference evidence="8 9" key="1">
    <citation type="submission" date="2023-04" db="EMBL/GenBank/DDBJ databases">
        <title>Fusibacter bizertensis strain WBS, isolated from littoral bottom sediments of the Arctic seas - biochemical and genomic analysis.</title>
        <authorList>
            <person name="Brioukhanov A.L."/>
        </authorList>
    </citation>
    <scope>NUCLEOTIDE SEQUENCE [LARGE SCALE GENOMIC DNA]</scope>
    <source>
        <strain evidence="8 9">WBS</strain>
    </source>
</reference>
<evidence type="ECO:0000256" key="2">
    <source>
        <dbReference type="ARBA" id="ARBA00007977"/>
    </source>
</evidence>
<feature type="transmembrane region" description="Helical" evidence="7">
    <location>
        <begin position="222"/>
        <end position="245"/>
    </location>
</feature>
<comment type="subcellular location">
    <subcellularLocation>
        <location evidence="1">Cell membrane</location>
        <topology evidence="1">Multi-pass membrane protein</topology>
    </subcellularLocation>
</comment>
<keyword evidence="9" id="KW-1185">Reference proteome</keyword>
<sequence>MSISISNFTKAIPGILLCLIIALPAWFLGKAYPIIGGPVFGILFGMLLTLLLPNIAEKKAYHPLGIGIKYTSKKILQYAIILLGFEMNLFNIIKVGGQSLLVMIFTLSAAFITAYFVGNKLGIKANTTVLIGVGTSICGGSAIAATAPVIEAEDDEVAHAISTIFLFNIIAVFIFPFLGRLLGMSDLGFGMWAGTAINDTSSVVAAAASWSSAAGNNTALTFATIVKLTRTLMIVPITLVLAIYTSKKKKRSQSGDALDHFSFVKIFPWFIIGFIGTAVIGTFLGFSPERLKSLGQVGKFMIVMAMTAIGLNTHLKKLISNGFKPILLGLCCWFVVAIVSLIVQVSMNFI</sequence>